<evidence type="ECO:0000313" key="9">
    <source>
        <dbReference type="EMBL" id="AZR74773.1"/>
    </source>
</evidence>
<dbReference type="InterPro" id="IPR011701">
    <property type="entry name" value="MFS"/>
</dbReference>
<sequence length="409" mass="45635">MILMLAGKLVSLFGTYIYSFAIGLYVLKVTGSGMNFATTLVFSMLPRVILGPFAGAIADHFNRKRMVIIMDFLSGIIVLALYGIAFYDSLRLSYIYTVAVLLSICNTFFNVALDASIPNLVDEKRLLKINSFNQSIMSLAQITGPMIGGLIYGLVDVKVFLVINGLSFIISAISEIFIDFELTADRGRDRKKEDITFLKKIINEMKEGFLYLKESKFLLTLLSFALFMNFLVNLGYAVSVPYIINKVIKLTPGQYGIISSTFSIGIFLGSLVLSILPEFKKKYKIMTISLSIFAVELVLTGIPGIPVLRFIDKYIFFIFYSTLAFLMGVKQAIINIPLQVEFQRQIPDKYRGRVFGLIQTTAMAITPLALILAGIFTEMIPVYILPITSGILLALLMVKFATNEDIKKL</sequence>
<keyword evidence="6 7" id="KW-0472">Membrane</keyword>
<evidence type="ECO:0000256" key="2">
    <source>
        <dbReference type="ARBA" id="ARBA00022448"/>
    </source>
</evidence>
<feature type="transmembrane region" description="Helical" evidence="7">
    <location>
        <begin position="33"/>
        <end position="54"/>
    </location>
</feature>
<dbReference type="KEGG" id="aft:BBF96_01105"/>
<evidence type="ECO:0000259" key="8">
    <source>
        <dbReference type="PROSITE" id="PS50850"/>
    </source>
</evidence>
<accession>A0A3S9T2L1</accession>
<evidence type="ECO:0000256" key="6">
    <source>
        <dbReference type="ARBA" id="ARBA00023136"/>
    </source>
</evidence>
<feature type="transmembrane region" description="Helical" evidence="7">
    <location>
        <begin position="93"/>
        <end position="115"/>
    </location>
</feature>
<evidence type="ECO:0000256" key="3">
    <source>
        <dbReference type="ARBA" id="ARBA00022475"/>
    </source>
</evidence>
<feature type="domain" description="Major facilitator superfamily (MFS) profile" evidence="8">
    <location>
        <begin position="218"/>
        <end position="409"/>
    </location>
</feature>
<dbReference type="GO" id="GO:0022857">
    <property type="term" value="F:transmembrane transporter activity"/>
    <property type="evidence" value="ECO:0007669"/>
    <property type="project" value="InterPro"/>
</dbReference>
<keyword evidence="10" id="KW-1185">Reference proteome</keyword>
<dbReference type="EMBL" id="CP016379">
    <property type="protein sequence ID" value="AZR74773.1"/>
    <property type="molecule type" value="Genomic_DNA"/>
</dbReference>
<feature type="transmembrane region" description="Helical" evidence="7">
    <location>
        <begin position="9"/>
        <end position="27"/>
    </location>
</feature>
<feature type="transmembrane region" description="Helical" evidence="7">
    <location>
        <begin position="314"/>
        <end position="333"/>
    </location>
</feature>
<evidence type="ECO:0000256" key="5">
    <source>
        <dbReference type="ARBA" id="ARBA00022989"/>
    </source>
</evidence>
<evidence type="ECO:0000313" key="10">
    <source>
        <dbReference type="Proteomes" id="UP000267250"/>
    </source>
</evidence>
<dbReference type="Proteomes" id="UP000267250">
    <property type="component" value="Chromosome"/>
</dbReference>
<dbReference type="Pfam" id="PF07690">
    <property type="entry name" value="MFS_1"/>
    <property type="match status" value="1"/>
</dbReference>
<keyword evidence="3" id="KW-1003">Cell membrane</keyword>
<dbReference type="GO" id="GO:0005886">
    <property type="term" value="C:plasma membrane"/>
    <property type="evidence" value="ECO:0007669"/>
    <property type="project" value="UniProtKB-SubCell"/>
</dbReference>
<organism evidence="9 10">
    <name type="scientific">Anoxybacter fermentans</name>
    <dbReference type="NCBI Taxonomy" id="1323375"/>
    <lineage>
        <taxon>Bacteria</taxon>
        <taxon>Bacillati</taxon>
        <taxon>Bacillota</taxon>
        <taxon>Clostridia</taxon>
        <taxon>Halanaerobiales</taxon>
        <taxon>Anoxybacter</taxon>
    </lineage>
</organism>
<feature type="transmembrane region" description="Helical" evidence="7">
    <location>
        <begin position="256"/>
        <end position="276"/>
    </location>
</feature>
<dbReference type="PROSITE" id="PS50850">
    <property type="entry name" value="MFS"/>
    <property type="match status" value="1"/>
</dbReference>
<gene>
    <name evidence="9" type="ORF">BBF96_01105</name>
</gene>
<comment type="subcellular location">
    <subcellularLocation>
        <location evidence="1">Cell membrane</location>
        <topology evidence="1">Multi-pass membrane protein</topology>
    </subcellularLocation>
</comment>
<feature type="transmembrane region" description="Helical" evidence="7">
    <location>
        <begin position="382"/>
        <end position="401"/>
    </location>
</feature>
<evidence type="ECO:0000256" key="4">
    <source>
        <dbReference type="ARBA" id="ARBA00022692"/>
    </source>
</evidence>
<feature type="transmembrane region" description="Helical" evidence="7">
    <location>
        <begin position="66"/>
        <end position="87"/>
    </location>
</feature>
<dbReference type="CDD" id="cd06173">
    <property type="entry name" value="MFS_MefA_like"/>
    <property type="match status" value="1"/>
</dbReference>
<keyword evidence="2" id="KW-0813">Transport</keyword>
<keyword evidence="4 7" id="KW-0812">Transmembrane</keyword>
<evidence type="ECO:0000256" key="1">
    <source>
        <dbReference type="ARBA" id="ARBA00004651"/>
    </source>
</evidence>
<reference evidence="9 10" key="1">
    <citation type="submission" date="2016-07" db="EMBL/GenBank/DDBJ databases">
        <title>Genome and transcriptome analysis of iron-reducing fermentative bacteria Anoxybacter fermentans.</title>
        <authorList>
            <person name="Zeng X."/>
            <person name="Shao Z."/>
        </authorList>
    </citation>
    <scope>NUCLEOTIDE SEQUENCE [LARGE SCALE GENOMIC DNA]</scope>
    <source>
        <strain evidence="9 10">DY22613</strain>
    </source>
</reference>
<name>A0A3S9T2L1_9FIRM</name>
<protein>
    <recommendedName>
        <fullName evidence="8">Major facilitator superfamily (MFS) profile domain-containing protein</fullName>
    </recommendedName>
</protein>
<dbReference type="InterPro" id="IPR036259">
    <property type="entry name" value="MFS_trans_sf"/>
</dbReference>
<dbReference type="AlphaFoldDB" id="A0A3S9T2L1"/>
<evidence type="ECO:0000256" key="7">
    <source>
        <dbReference type="SAM" id="Phobius"/>
    </source>
</evidence>
<dbReference type="InterPro" id="IPR020846">
    <property type="entry name" value="MFS_dom"/>
</dbReference>
<dbReference type="Gene3D" id="1.20.1250.20">
    <property type="entry name" value="MFS general substrate transporter like domains"/>
    <property type="match status" value="1"/>
</dbReference>
<dbReference type="SUPFAM" id="SSF103473">
    <property type="entry name" value="MFS general substrate transporter"/>
    <property type="match status" value="1"/>
</dbReference>
<dbReference type="PANTHER" id="PTHR43266:SF9">
    <property type="entry name" value="PERMEASE, MAJOR FACILITATOR SUPERFAMILY-RELATED"/>
    <property type="match status" value="1"/>
</dbReference>
<proteinExistence type="predicted"/>
<feature type="transmembrane region" description="Helical" evidence="7">
    <location>
        <begin position="217"/>
        <end position="244"/>
    </location>
</feature>
<feature type="transmembrane region" description="Helical" evidence="7">
    <location>
        <begin position="288"/>
        <end position="308"/>
    </location>
</feature>
<keyword evidence="5 7" id="KW-1133">Transmembrane helix</keyword>
<feature type="transmembrane region" description="Helical" evidence="7">
    <location>
        <begin position="161"/>
        <end position="182"/>
    </location>
</feature>
<feature type="transmembrane region" description="Helical" evidence="7">
    <location>
        <begin position="354"/>
        <end position="376"/>
    </location>
</feature>
<feature type="transmembrane region" description="Helical" evidence="7">
    <location>
        <begin position="136"/>
        <end position="155"/>
    </location>
</feature>
<dbReference type="PANTHER" id="PTHR43266">
    <property type="entry name" value="MACROLIDE-EFFLUX PROTEIN"/>
    <property type="match status" value="1"/>
</dbReference>